<evidence type="ECO:0000313" key="4">
    <source>
        <dbReference type="EMBL" id="CEO99999.1"/>
    </source>
</evidence>
<dbReference type="OrthoDB" id="73353at2759"/>
<evidence type="ECO:0000256" key="1">
    <source>
        <dbReference type="ARBA" id="ARBA00008666"/>
    </source>
</evidence>
<reference evidence="4 6" key="1">
    <citation type="submission" date="2015-02" db="EMBL/GenBank/DDBJ databases">
        <authorList>
            <person name="Chooi Y.-H."/>
        </authorList>
    </citation>
    <scope>NUCLEOTIDE SEQUENCE [LARGE SCALE GENOMIC DNA]</scope>
    <source>
        <strain evidence="4">E3</strain>
    </source>
</reference>
<feature type="compositionally biased region" description="Acidic residues" evidence="3">
    <location>
        <begin position="1"/>
        <end position="13"/>
    </location>
</feature>
<evidence type="ECO:0000256" key="3">
    <source>
        <dbReference type="SAM" id="MobiDB-lite"/>
    </source>
</evidence>
<feature type="region of interest" description="Disordered" evidence="3">
    <location>
        <begin position="1"/>
        <end position="61"/>
    </location>
</feature>
<dbReference type="PANTHER" id="PTHR33560">
    <property type="entry name" value="PROTEIN FAM227B"/>
    <property type="match status" value="1"/>
</dbReference>
<dbReference type="PANTHER" id="PTHR33560:SF1">
    <property type="entry name" value="PROTEIN FAM227A"/>
    <property type="match status" value="1"/>
</dbReference>
<dbReference type="Pfam" id="PF14922">
    <property type="entry name" value="FWWh"/>
    <property type="match status" value="1"/>
</dbReference>
<name>A0A0G4IXX8_PLABS</name>
<protein>
    <submittedName>
        <fullName evidence="4">Uncharacterized protein</fullName>
    </submittedName>
</protein>
<sequence>MVSSIGDDDDGAPESDRGASDEVAADVVAPFLTSTLPLPPPQHHRRASRPPAPVTGRAMPGDITVRTCPLPDRAPVQEALQACTSTLLFDDDNLRAAWKAHFTSRLSQDVIADAFWWATLTFFYAGDDRDTLLAAVHDRIARNFVRLFVRIDGQLKDVICDNYHDALAQSVFYLLYSLYPDERPRMLEKPFRDDLARSFATWIMGPLLPPVDTRHWKLCPPEGSPGRRQGRHGRDTEDVVRACMDISRDESLSTNDRVRRILAQRAEHIASRIPLRTRRTFETFGNSGLVAAFLSKATTPTSQVGRALRLRVTKGGPAPNKPSDDMFMRRLRTHHEHERNRDLHGKVQALRDELAKDEQAAARARVAQRRQQRAEMRQIRAGRTEFIAKIVKGVQDECDQGLGVSRQRTVSDVTRAEFKLGPAPVFDDWYK</sequence>
<comment type="similarity">
    <text evidence="1">Belongs to the FAM227 family.</text>
</comment>
<evidence type="ECO:0000313" key="7">
    <source>
        <dbReference type="Proteomes" id="UP000290189"/>
    </source>
</evidence>
<evidence type="ECO:0000313" key="6">
    <source>
        <dbReference type="Proteomes" id="UP000039324"/>
    </source>
</evidence>
<organism evidence="4 6">
    <name type="scientific">Plasmodiophora brassicae</name>
    <name type="common">Clubroot disease agent</name>
    <dbReference type="NCBI Taxonomy" id="37360"/>
    <lineage>
        <taxon>Eukaryota</taxon>
        <taxon>Sar</taxon>
        <taxon>Rhizaria</taxon>
        <taxon>Endomyxa</taxon>
        <taxon>Phytomyxea</taxon>
        <taxon>Plasmodiophorida</taxon>
        <taxon>Plasmodiophoridae</taxon>
        <taxon>Plasmodiophora</taxon>
    </lineage>
</organism>
<dbReference type="EMBL" id="OVEO01000011">
    <property type="protein sequence ID" value="SPQ99037.1"/>
    <property type="molecule type" value="Genomic_DNA"/>
</dbReference>
<feature type="coiled-coil region" evidence="2">
    <location>
        <begin position="340"/>
        <end position="367"/>
    </location>
</feature>
<dbReference type="OMA" id="FEMEHAD"/>
<keyword evidence="6" id="KW-1185">Reference proteome</keyword>
<dbReference type="Proteomes" id="UP000290189">
    <property type="component" value="Unassembled WGS sequence"/>
</dbReference>
<dbReference type="InterPro" id="IPR029417">
    <property type="entry name" value="FAM227"/>
</dbReference>
<dbReference type="EMBL" id="CDSF01000096">
    <property type="protein sequence ID" value="CEO99999.1"/>
    <property type="molecule type" value="Genomic_DNA"/>
</dbReference>
<proteinExistence type="inferred from homology"/>
<dbReference type="AlphaFoldDB" id="A0A0G4IXX8"/>
<geneLocation type="mitochondrion" evidence="5"/>
<dbReference type="Proteomes" id="UP000039324">
    <property type="component" value="Unassembled WGS sequence"/>
</dbReference>
<gene>
    <name evidence="4" type="ORF">PBRA_007733</name>
    <name evidence="5" type="ORF">PLBR_LOCUS6252</name>
</gene>
<accession>A0A0G4IXX8</accession>
<keyword evidence="2" id="KW-0175">Coiled coil</keyword>
<evidence type="ECO:0000313" key="5">
    <source>
        <dbReference type="EMBL" id="SPQ99037.1"/>
    </source>
</evidence>
<reference evidence="5 7" key="2">
    <citation type="submission" date="2018-03" db="EMBL/GenBank/DDBJ databases">
        <authorList>
            <person name="Fogelqvist J."/>
        </authorList>
    </citation>
    <scope>NUCLEOTIDE SEQUENCE [LARGE SCALE GENOMIC DNA]</scope>
</reference>
<evidence type="ECO:0000256" key="2">
    <source>
        <dbReference type="SAM" id="Coils"/>
    </source>
</evidence>
<keyword evidence="5" id="KW-0496">Mitochondrion</keyword>